<dbReference type="Gene3D" id="3.30.360.10">
    <property type="entry name" value="Dihydrodipicolinate Reductase, domain 2"/>
    <property type="match status" value="1"/>
</dbReference>
<reference evidence="4 5" key="1">
    <citation type="submission" date="2017-05" db="EMBL/GenBank/DDBJ databases">
        <title>Full genome sequence of Pseudorhodoplanes sinuspersici.</title>
        <authorList>
            <person name="Dastgheib S.M.M."/>
            <person name="Shavandi M."/>
            <person name="Tirandaz H."/>
        </authorList>
    </citation>
    <scope>NUCLEOTIDE SEQUENCE [LARGE SCALE GENOMIC DNA]</scope>
    <source>
        <strain evidence="4 5">RIPI110</strain>
    </source>
</reference>
<dbReference type="InterPro" id="IPR036291">
    <property type="entry name" value="NAD(P)-bd_dom_sf"/>
</dbReference>
<dbReference type="InterPro" id="IPR055170">
    <property type="entry name" value="GFO_IDH_MocA-like_dom"/>
</dbReference>
<accession>A0A1W6ZN11</accession>
<dbReference type="Pfam" id="PF22725">
    <property type="entry name" value="GFO_IDH_MocA_C3"/>
    <property type="match status" value="1"/>
</dbReference>
<evidence type="ECO:0000256" key="1">
    <source>
        <dbReference type="ARBA" id="ARBA00023002"/>
    </source>
</evidence>
<sequence>MADRKIRLGIAGLGRAFTLMLPTFTADPRIELVAASDLRDDARKQFENEFGARSYGAIEDLCRDPDVDAVYVATPHQMHAQHVAIAARHGKHVLVEKPMAIALDQCQAMIDAAKKAGVILVIGHSHSFNAPILHTRALIDSGAYGAVRMIHALNYTDYMVRPRRPEEMDTAQGGGVLFSQGAHQIDIVRLLGGGQVRSVRALTGNWDRSRPTEGAYSALLTFDDGAFASCTYSGYAHFDSDEFMGWIGEMGLRKDPSRYGAGRAALQAATNADEEAALKAERNYGGKNYAPSSHAVSPERLHQHFGTIIVSCERADLRPMAGGVMIYDDKEARLDPVPVPKVPRAEVIDEFYDAIVHGKSPLHDGAWSMATLEVCLAILQSAKTRAEVPTKHPIAVRT</sequence>
<dbReference type="KEGG" id="psin:CAK95_05905"/>
<dbReference type="OrthoDB" id="9792935at2"/>
<evidence type="ECO:0000259" key="2">
    <source>
        <dbReference type="Pfam" id="PF01408"/>
    </source>
</evidence>
<dbReference type="RefSeq" id="WP_086087090.1">
    <property type="nucleotide sequence ID" value="NZ_CP021112.1"/>
</dbReference>
<dbReference type="InterPro" id="IPR000683">
    <property type="entry name" value="Gfo/Idh/MocA-like_OxRdtase_N"/>
</dbReference>
<dbReference type="STRING" id="1235591.CAK95_05905"/>
<dbReference type="GO" id="GO:0000166">
    <property type="term" value="F:nucleotide binding"/>
    <property type="evidence" value="ECO:0007669"/>
    <property type="project" value="InterPro"/>
</dbReference>
<dbReference type="Gene3D" id="3.40.50.720">
    <property type="entry name" value="NAD(P)-binding Rossmann-like Domain"/>
    <property type="match status" value="1"/>
</dbReference>
<evidence type="ECO:0000313" key="4">
    <source>
        <dbReference type="EMBL" id="ARP98665.1"/>
    </source>
</evidence>
<protein>
    <submittedName>
        <fullName evidence="4">4,5-dihydroxyphthalate dehydrogenase</fullName>
    </submittedName>
</protein>
<feature type="domain" description="GFO/IDH/MocA-like oxidoreductase" evidence="3">
    <location>
        <begin position="134"/>
        <end position="241"/>
    </location>
</feature>
<dbReference type="PANTHER" id="PTHR43818:SF11">
    <property type="entry name" value="BCDNA.GH03377"/>
    <property type="match status" value="1"/>
</dbReference>
<dbReference type="Proteomes" id="UP000194137">
    <property type="component" value="Chromosome"/>
</dbReference>
<dbReference type="SUPFAM" id="SSF51735">
    <property type="entry name" value="NAD(P)-binding Rossmann-fold domains"/>
    <property type="match status" value="1"/>
</dbReference>
<organism evidence="4 5">
    <name type="scientific">Pseudorhodoplanes sinuspersici</name>
    <dbReference type="NCBI Taxonomy" id="1235591"/>
    <lineage>
        <taxon>Bacteria</taxon>
        <taxon>Pseudomonadati</taxon>
        <taxon>Pseudomonadota</taxon>
        <taxon>Alphaproteobacteria</taxon>
        <taxon>Hyphomicrobiales</taxon>
        <taxon>Pseudorhodoplanes</taxon>
    </lineage>
</organism>
<dbReference type="AlphaFoldDB" id="A0A1W6ZN11"/>
<feature type="domain" description="Gfo/Idh/MocA-like oxidoreductase N-terminal" evidence="2">
    <location>
        <begin position="6"/>
        <end position="124"/>
    </location>
</feature>
<dbReference type="Pfam" id="PF01408">
    <property type="entry name" value="GFO_IDH_MocA"/>
    <property type="match status" value="1"/>
</dbReference>
<evidence type="ECO:0000313" key="5">
    <source>
        <dbReference type="Proteomes" id="UP000194137"/>
    </source>
</evidence>
<gene>
    <name evidence="4" type="ORF">CAK95_05905</name>
</gene>
<dbReference type="PANTHER" id="PTHR43818">
    <property type="entry name" value="BCDNA.GH03377"/>
    <property type="match status" value="1"/>
</dbReference>
<name>A0A1W6ZN11_9HYPH</name>
<dbReference type="GO" id="GO:0016491">
    <property type="term" value="F:oxidoreductase activity"/>
    <property type="evidence" value="ECO:0007669"/>
    <property type="project" value="UniProtKB-KW"/>
</dbReference>
<evidence type="ECO:0000259" key="3">
    <source>
        <dbReference type="Pfam" id="PF22725"/>
    </source>
</evidence>
<keyword evidence="1" id="KW-0560">Oxidoreductase</keyword>
<dbReference type="SMR" id="A0A1W6ZN11"/>
<proteinExistence type="predicted"/>
<dbReference type="EMBL" id="CP021112">
    <property type="protein sequence ID" value="ARP98665.1"/>
    <property type="molecule type" value="Genomic_DNA"/>
</dbReference>
<dbReference type="InterPro" id="IPR050463">
    <property type="entry name" value="Gfo/Idh/MocA_oxidrdct_glycsds"/>
</dbReference>
<keyword evidence="5" id="KW-1185">Reference proteome</keyword>
<dbReference type="SUPFAM" id="SSF55347">
    <property type="entry name" value="Glyceraldehyde-3-phosphate dehydrogenase-like, C-terminal domain"/>
    <property type="match status" value="1"/>
</dbReference>